<accession>A0A8J6B1J2</accession>
<dbReference type="EMBL" id="JAHDYR010000005">
    <property type="protein sequence ID" value="KAG9396465.1"/>
    <property type="molecule type" value="Genomic_DNA"/>
</dbReference>
<sequence>MSISDRVGTAVKLYESISPANEPYKLQYEAIELWKGIITDILAAMAETTDKAKQELLDECAVISVLIGRGHSETDEPMNGYPFLMASLGFFAARLDTALPVGAVNEVQRSIDRVDWYPTDSPAPADAETRGILLPVTVDTINQLSLVWGNRDEVELASEVLAIAETLYKTVQLPKSDTSDLAKVVSATGVELEKVYTNTLYYIGQNMTGVDRDVAIEYITQTLDRQYDLGIYDPQDWAQNVLAMSVALTESDIKRVGKLLSQVDVVLEEISDAENRVEMRAQWHLTWARLIGALLTRSLTKFQSSIAQVDRDDSVNSSEELWENLDESSVVSGPNQAEKIYQDMLDHYKACLDFYKLDGFVSDHVEIAVERSQMIGTYSNIVGLIGSGTALERHNRQCKLQIERSRLLWSYPKQLNKSMYLGLILDIMLDLADSTTDRFSLKLEADKTDSARQVGNLAISLYTDIVKHIAEFVHQSRETSGQQDLDVIPDIVTDVPNDLASRLIVALFSVGRIYLQIPGATVEYIRKALKCFERILLWQEKHEGDDNFAQQVAISQQMAELLPLKLKHLM</sequence>
<proteinExistence type="inferred from homology"/>
<dbReference type="PANTHER" id="PTHR46321">
    <property type="entry name" value="KIF1-BINDING PROTEIN"/>
    <property type="match status" value="1"/>
</dbReference>
<reference evidence="6" key="1">
    <citation type="submission" date="2021-05" db="EMBL/GenBank/DDBJ databases">
        <title>A free-living protist that lacks canonical eukaryotic 1 DNA replication and segregation systems.</title>
        <authorList>
            <person name="Salas-Leiva D.E."/>
            <person name="Tromer E.C."/>
            <person name="Curtis B.A."/>
            <person name="Jerlstrom-Hultqvist J."/>
            <person name="Kolisko M."/>
            <person name="Yi Z."/>
            <person name="Salas-Leiva J.S."/>
            <person name="Gallot-Lavallee L."/>
            <person name="Kops G.J.P.L."/>
            <person name="Archibald J.M."/>
            <person name="Simpson A.G.B."/>
            <person name="Roger A.J."/>
        </authorList>
    </citation>
    <scope>NUCLEOTIDE SEQUENCE</scope>
    <source>
        <strain evidence="6">BICM</strain>
    </source>
</reference>
<comment type="subcellular location">
    <subcellularLocation>
        <location evidence="1">Cytoplasm</location>
        <location evidence="1">Cytoskeleton</location>
    </subcellularLocation>
</comment>
<dbReference type="PANTHER" id="PTHR46321:SF1">
    <property type="entry name" value="KIF-BINDING PROTEIN"/>
    <property type="match status" value="1"/>
</dbReference>
<keyword evidence="4" id="KW-0963">Cytoplasm</keyword>
<gene>
    <name evidence="6" type="ORF">J8273_1446</name>
</gene>
<evidence type="ECO:0000256" key="1">
    <source>
        <dbReference type="ARBA" id="ARBA00004245"/>
    </source>
</evidence>
<evidence type="ECO:0000256" key="3">
    <source>
        <dbReference type="ARBA" id="ARBA00016840"/>
    </source>
</evidence>
<evidence type="ECO:0000313" key="6">
    <source>
        <dbReference type="EMBL" id="KAG9396465.1"/>
    </source>
</evidence>
<evidence type="ECO:0000256" key="4">
    <source>
        <dbReference type="ARBA" id="ARBA00022490"/>
    </source>
</evidence>
<comment type="similarity">
    <text evidence="2">Belongs to the KIF-binding protein family.</text>
</comment>
<organism evidence="6 7">
    <name type="scientific">Carpediemonas membranifera</name>
    <dbReference type="NCBI Taxonomy" id="201153"/>
    <lineage>
        <taxon>Eukaryota</taxon>
        <taxon>Metamonada</taxon>
        <taxon>Carpediemonas-like organisms</taxon>
        <taxon>Carpediemonas</taxon>
    </lineage>
</organism>
<keyword evidence="5" id="KW-0206">Cytoskeleton</keyword>
<comment type="caution">
    <text evidence="6">The sequence shown here is derived from an EMBL/GenBank/DDBJ whole genome shotgun (WGS) entry which is preliminary data.</text>
</comment>
<evidence type="ECO:0000313" key="7">
    <source>
        <dbReference type="Proteomes" id="UP000717585"/>
    </source>
</evidence>
<dbReference type="OrthoDB" id="409897at2759"/>
<protein>
    <recommendedName>
        <fullName evidence="3">KIF-binding protein</fullName>
    </recommendedName>
</protein>
<dbReference type="AlphaFoldDB" id="A0A8J6B1J2"/>
<name>A0A8J6B1J2_9EUKA</name>
<evidence type="ECO:0000256" key="5">
    <source>
        <dbReference type="ARBA" id="ARBA00023212"/>
    </source>
</evidence>
<dbReference type="InterPro" id="IPR022083">
    <property type="entry name" value="KBP"/>
</dbReference>
<dbReference type="Proteomes" id="UP000717585">
    <property type="component" value="Unassembled WGS sequence"/>
</dbReference>
<keyword evidence="7" id="KW-1185">Reference proteome</keyword>
<dbReference type="GO" id="GO:0005856">
    <property type="term" value="C:cytoskeleton"/>
    <property type="evidence" value="ECO:0007669"/>
    <property type="project" value="UniProtKB-SubCell"/>
</dbReference>
<dbReference type="Pfam" id="PF12309">
    <property type="entry name" value="KBP_C"/>
    <property type="match status" value="1"/>
</dbReference>
<evidence type="ECO:0000256" key="2">
    <source>
        <dbReference type="ARBA" id="ARBA00010305"/>
    </source>
</evidence>